<comment type="caution">
    <text evidence="6">The sequence shown here is derived from an EMBL/GenBank/DDBJ whole genome shotgun (WGS) entry which is preliminary data.</text>
</comment>
<proteinExistence type="inferred from homology"/>
<feature type="chain" id="PRO_5022680785" description="GH84 domain-containing protein" evidence="4">
    <location>
        <begin position="36"/>
        <end position="592"/>
    </location>
</feature>
<name>A0A5D4GX78_9SPHI</name>
<dbReference type="Pfam" id="PF07555">
    <property type="entry name" value="NAGidase"/>
    <property type="match status" value="1"/>
</dbReference>
<dbReference type="InterPro" id="IPR051822">
    <property type="entry name" value="Glycosyl_Hydrolase_84"/>
</dbReference>
<dbReference type="SUPFAM" id="SSF51445">
    <property type="entry name" value="(Trans)glycosidases"/>
    <property type="match status" value="1"/>
</dbReference>
<evidence type="ECO:0000259" key="5">
    <source>
        <dbReference type="PROSITE" id="PS52009"/>
    </source>
</evidence>
<gene>
    <name evidence="6" type="ORF">FXV77_18670</name>
</gene>
<evidence type="ECO:0000256" key="4">
    <source>
        <dbReference type="SAM" id="SignalP"/>
    </source>
</evidence>
<dbReference type="Gene3D" id="3.20.20.80">
    <property type="entry name" value="Glycosidases"/>
    <property type="match status" value="1"/>
</dbReference>
<dbReference type="PANTHER" id="PTHR13170">
    <property type="entry name" value="O-GLCNACASE"/>
    <property type="match status" value="1"/>
</dbReference>
<evidence type="ECO:0000313" key="6">
    <source>
        <dbReference type="EMBL" id="TYR32632.1"/>
    </source>
</evidence>
<organism evidence="6 7">
    <name type="scientific">Sphingobacterium phlebotomi</name>
    <dbReference type="NCBI Taxonomy" id="2605433"/>
    <lineage>
        <taxon>Bacteria</taxon>
        <taxon>Pseudomonadati</taxon>
        <taxon>Bacteroidota</taxon>
        <taxon>Sphingobacteriia</taxon>
        <taxon>Sphingobacteriales</taxon>
        <taxon>Sphingobacteriaceae</taxon>
        <taxon>Sphingobacterium</taxon>
    </lineage>
</organism>
<dbReference type="GO" id="GO:1901135">
    <property type="term" value="P:carbohydrate derivative metabolic process"/>
    <property type="evidence" value="ECO:0007669"/>
    <property type="project" value="UniProtKB-ARBA"/>
</dbReference>
<dbReference type="InterPro" id="IPR011496">
    <property type="entry name" value="O-GlcNAcase_cat"/>
</dbReference>
<keyword evidence="2 3" id="KW-0326">Glycosidase</keyword>
<evidence type="ECO:0000256" key="3">
    <source>
        <dbReference type="PROSITE-ProRule" id="PRU01353"/>
    </source>
</evidence>
<dbReference type="GO" id="GO:0015929">
    <property type="term" value="F:hexosaminidase activity"/>
    <property type="evidence" value="ECO:0007669"/>
    <property type="project" value="UniProtKB-ARBA"/>
</dbReference>
<dbReference type="PROSITE" id="PS52009">
    <property type="entry name" value="GH84"/>
    <property type="match status" value="1"/>
</dbReference>
<comment type="similarity">
    <text evidence="3">Belongs to the glycosyl hydrolase 84 family.</text>
</comment>
<reference evidence="6 7" key="1">
    <citation type="submission" date="2019-08" db="EMBL/GenBank/DDBJ databases">
        <title>Phlebobacter frassis gen. nov. sp. nov., a new member of family Sphingobacteriaceae isolated from sand fly rearing media.</title>
        <authorList>
            <person name="Kakumanu M.L."/>
            <person name="Marayati B.F."/>
            <person name="Wada-Katsumata A."/>
            <person name="Wasserberg G."/>
            <person name="Schal C."/>
            <person name="Apperson C.S."/>
            <person name="Ponnusamy L."/>
        </authorList>
    </citation>
    <scope>NUCLEOTIDE SEQUENCE [LARGE SCALE GENOMIC DNA]</scope>
    <source>
        <strain evidence="6 7">SSI9</strain>
    </source>
</reference>
<dbReference type="PANTHER" id="PTHR13170:SF16">
    <property type="entry name" value="PROTEIN O-GLCNACASE"/>
    <property type="match status" value="1"/>
</dbReference>
<keyword evidence="7" id="KW-1185">Reference proteome</keyword>
<evidence type="ECO:0000313" key="7">
    <source>
        <dbReference type="Proteomes" id="UP000322362"/>
    </source>
</evidence>
<evidence type="ECO:0000256" key="1">
    <source>
        <dbReference type="ARBA" id="ARBA00022801"/>
    </source>
</evidence>
<keyword evidence="1 3" id="KW-0378">Hydrolase</keyword>
<protein>
    <recommendedName>
        <fullName evidence="5">GH84 domain-containing protein</fullName>
    </recommendedName>
</protein>
<accession>A0A5D4GX78</accession>
<feature type="signal peptide" evidence="4">
    <location>
        <begin position="1"/>
        <end position="35"/>
    </location>
</feature>
<feature type="domain" description="GH84" evidence="5">
    <location>
        <begin position="206"/>
        <end position="482"/>
    </location>
</feature>
<dbReference type="InterPro" id="IPR017853">
    <property type="entry name" value="GH"/>
</dbReference>
<sequence length="592" mass="68049">MKIMNKTRYTSKLRYVSLYLLISMAGAVYSQEATAVFLGKDFVGGGLEGKSEVYYYERKGVNAVYAVETGTKSAMTAQFDLSEIPSNPVLKMQGRIDIGHVPASDVKISVILNGRSLYTGESGFHNRDWSEKSFDIPFGVLQKGKNELIIRNLVEKGSAGKPPWVMLVMAGVGEGDFRLKEPTNIFQHLSINLPETKEAMKSPDSANKGFTLRGTKGWAWTPEQTITEIPYLKQYNMNFFMNCYLSMFDYPNDNQWWKPLDASFKKKYEEIVRLCKKNDIEFCFAMNPNLYTSRHIDYSSKKDMDDLWQHYEWMAKLEVNWFSICLDDITTGLDAGVQAKFVNSFYQRLKKINPHAQLIFCPTIYSSSYNSHGVNDNEKYLRTIAGELHPEIYCFWTGDGIVGAVSTAKAKEFKEIIGHRLIIWDNYPVNDAYQAMHMGPLVLRDKDLHELCDGYIANAMYTQSEFNRIPTYSCGDYALNPAEYDPLKSIGQAILHQTDNREQAETLRDVVEVYYGFLFHTDRFRTNLNTARFSFQELMAMKQGNVPAKLFKENLQDIYNRLGEQFPGRYQAERATILTDIKWMEERLATFK</sequence>
<feature type="active site" description="Proton donor" evidence="3">
    <location>
        <position position="328"/>
    </location>
</feature>
<dbReference type="RefSeq" id="WP_148920760.1">
    <property type="nucleotide sequence ID" value="NZ_VTAV01000018.1"/>
</dbReference>
<keyword evidence="4" id="KW-0732">Signal</keyword>
<dbReference type="Proteomes" id="UP000322362">
    <property type="component" value="Unassembled WGS sequence"/>
</dbReference>
<dbReference type="EMBL" id="VTAV01000018">
    <property type="protein sequence ID" value="TYR32632.1"/>
    <property type="molecule type" value="Genomic_DNA"/>
</dbReference>
<dbReference type="AlphaFoldDB" id="A0A5D4GX78"/>
<evidence type="ECO:0000256" key="2">
    <source>
        <dbReference type="ARBA" id="ARBA00023295"/>
    </source>
</evidence>